<dbReference type="AlphaFoldDB" id="A0A1Z4LHJ5"/>
<proteinExistence type="predicted"/>
<dbReference type="Gene3D" id="1.20.910.10">
    <property type="entry name" value="Heme oxygenase-like"/>
    <property type="match status" value="1"/>
</dbReference>
<gene>
    <name evidence="1" type="ORF">NIES267_01600</name>
</gene>
<dbReference type="InterPro" id="IPR016084">
    <property type="entry name" value="Haem_Oase-like_multi-hlx"/>
</dbReference>
<dbReference type="EMBL" id="AP018227">
    <property type="protein sequence ID" value="BAY80703.1"/>
    <property type="molecule type" value="Genomic_DNA"/>
</dbReference>
<dbReference type="OrthoDB" id="4653716at2"/>
<organism evidence="1 2">
    <name type="scientific">Calothrix parasitica NIES-267</name>
    <dbReference type="NCBI Taxonomy" id="1973488"/>
    <lineage>
        <taxon>Bacteria</taxon>
        <taxon>Bacillati</taxon>
        <taxon>Cyanobacteriota</taxon>
        <taxon>Cyanophyceae</taxon>
        <taxon>Nostocales</taxon>
        <taxon>Calotrichaceae</taxon>
        <taxon>Calothrix</taxon>
    </lineage>
</organism>
<name>A0A1Z4LHJ5_9CYAN</name>
<reference evidence="1 2" key="1">
    <citation type="submission" date="2017-06" db="EMBL/GenBank/DDBJ databases">
        <title>Genome sequencing of cyanobaciteial culture collection at National Institute for Environmental Studies (NIES).</title>
        <authorList>
            <person name="Hirose Y."/>
            <person name="Shimura Y."/>
            <person name="Fujisawa T."/>
            <person name="Nakamura Y."/>
            <person name="Kawachi M."/>
        </authorList>
    </citation>
    <scope>NUCLEOTIDE SEQUENCE [LARGE SCALE GENOMIC DNA]</scope>
    <source>
        <strain evidence="1 2">NIES-267</strain>
    </source>
</reference>
<dbReference type="Proteomes" id="UP000218418">
    <property type="component" value="Chromosome"/>
</dbReference>
<evidence type="ECO:0000313" key="2">
    <source>
        <dbReference type="Proteomes" id="UP000218418"/>
    </source>
</evidence>
<accession>A0A1Z4LHJ5</accession>
<evidence type="ECO:0000313" key="1">
    <source>
        <dbReference type="EMBL" id="BAY80703.1"/>
    </source>
</evidence>
<sequence>MEEILKLIKTKEQEFSQLELFKFFGDTRIEAKERMIWVPYIAPLVMGFAELNKSVFRKEGANNKLQELINKHTYEDDYHWTWFLEDIQTLGFDNSLLFTDALRFIWSEETKCTRKVCQQIAMHTWNAEPIIVVVAIESVEAAFKVGLSAISPVIEELERVSDRRFYYFGQTHAEIENSHSNNSSEVKSYIQEIELSAEQKVKTREAIDLVFQLFTDCMNELMLNTRKQLEKAEKLDLIVSY</sequence>
<keyword evidence="2" id="KW-1185">Reference proteome</keyword>
<protein>
    <submittedName>
        <fullName evidence="1">Uncharacterized protein</fullName>
    </submittedName>
</protein>